<dbReference type="PRINTS" id="PR00411">
    <property type="entry name" value="PNDRDTASEI"/>
</dbReference>
<keyword evidence="4" id="KW-0274">FAD</keyword>
<evidence type="ECO:0000256" key="3">
    <source>
        <dbReference type="ARBA" id="ARBA00022630"/>
    </source>
</evidence>
<dbReference type="SUPFAM" id="SSF55424">
    <property type="entry name" value="FAD/NAD-linked reductases, dimerisation (C-terminal) domain"/>
    <property type="match status" value="1"/>
</dbReference>
<evidence type="ECO:0000256" key="2">
    <source>
        <dbReference type="ARBA" id="ARBA00007532"/>
    </source>
</evidence>
<accession>A0ABQ5TI10</accession>
<protein>
    <submittedName>
        <fullName evidence="7">Mercuric reductase</fullName>
    </submittedName>
</protein>
<organism evidence="7 8">
    <name type="scientific">Oceanobacillus kimchii</name>
    <dbReference type="NCBI Taxonomy" id="746691"/>
    <lineage>
        <taxon>Bacteria</taxon>
        <taxon>Bacillati</taxon>
        <taxon>Bacillota</taxon>
        <taxon>Bacilli</taxon>
        <taxon>Bacillales</taxon>
        <taxon>Bacillaceae</taxon>
        <taxon>Oceanobacillus</taxon>
    </lineage>
</organism>
<dbReference type="InterPro" id="IPR004099">
    <property type="entry name" value="Pyr_nucl-diS_OxRdtase_dimer"/>
</dbReference>
<evidence type="ECO:0000313" key="7">
    <source>
        <dbReference type="EMBL" id="GLO66095.1"/>
    </source>
</evidence>
<evidence type="ECO:0000259" key="5">
    <source>
        <dbReference type="Pfam" id="PF02852"/>
    </source>
</evidence>
<feature type="domain" description="Pyridine nucleotide-disulphide oxidoreductase dimerisation" evidence="5">
    <location>
        <begin position="336"/>
        <end position="441"/>
    </location>
</feature>
<dbReference type="InterPro" id="IPR036188">
    <property type="entry name" value="FAD/NAD-bd_sf"/>
</dbReference>
<dbReference type="Gene3D" id="3.30.390.30">
    <property type="match status" value="1"/>
</dbReference>
<gene>
    <name evidence="7" type="ORF">MACH08_18790</name>
</gene>
<keyword evidence="8" id="KW-1185">Reference proteome</keyword>
<evidence type="ECO:0000256" key="1">
    <source>
        <dbReference type="ARBA" id="ARBA00001974"/>
    </source>
</evidence>
<comment type="cofactor">
    <cofactor evidence="1">
        <name>FAD</name>
        <dbReference type="ChEBI" id="CHEBI:57692"/>
    </cofactor>
</comment>
<reference evidence="7 8" key="1">
    <citation type="submission" date="2023-02" db="EMBL/GenBank/DDBJ databases">
        <title>Oceanobacillus kimchii IFOP_LL358 isolated form Alexandrium catenella lab strain.</title>
        <authorList>
            <person name="Gajardo G."/>
            <person name="Ueki S."/>
            <person name="Maruyama F."/>
        </authorList>
    </citation>
    <scope>NUCLEOTIDE SEQUENCE [LARGE SCALE GENOMIC DNA]</scope>
    <source>
        <strain evidence="7 8">IFOP_LL358</strain>
    </source>
</reference>
<keyword evidence="3" id="KW-0285">Flavoprotein</keyword>
<comment type="caution">
    <text evidence="7">The sequence shown here is derived from an EMBL/GenBank/DDBJ whole genome shotgun (WGS) entry which is preliminary data.</text>
</comment>
<dbReference type="SUPFAM" id="SSF51905">
    <property type="entry name" value="FAD/NAD(P)-binding domain"/>
    <property type="match status" value="1"/>
</dbReference>
<dbReference type="Pfam" id="PF02852">
    <property type="entry name" value="Pyr_redox_dim"/>
    <property type="match status" value="1"/>
</dbReference>
<dbReference type="InterPro" id="IPR016156">
    <property type="entry name" value="FAD/NAD-linked_Rdtase_dimer_sf"/>
</dbReference>
<dbReference type="PANTHER" id="PTHR43014:SF2">
    <property type="entry name" value="MERCURIC REDUCTASE"/>
    <property type="match status" value="1"/>
</dbReference>
<proteinExistence type="inferred from homology"/>
<dbReference type="Proteomes" id="UP001275436">
    <property type="component" value="Unassembled WGS sequence"/>
</dbReference>
<sequence>MPKHDYDLIVIGAGAGGLNASLEGEALGKNVLLVEKFRPGGECTWSGCIPSKALIQIADDIHITKKYTTLQVDTKKVMNKVRQLTQTSHEGESVEVLENEGINYLNGFATFVDNHTVEVNGEKITASNIIISTGSSALIPNISGLNTVDYLTNENIFQLEELPKSLIVLGGGAIGVELSQAMARLGVSVTLIEMADSILFREDNEAVDLLTNILKKEGIKIITGAKGTEVKNVNNRVELILDRGGNQEVVDAERILIALGRKANLENIKLEQIGIEKTDRNIIVNEYMQTNIPNIYAVGDIAGPYLFSHMGGAQGRTAVRHMYNPTKNSAMTKDYAWTTFTHPELARTGFTEKEAREKYGENIRIYKTNFSSSDRAVVDEKSHGLAKVICNSEGKIIGASILGERAGELLGEIQLLKLFDQPFYKLSEAIHPYPTYSEVLTSLSGDAKE</sequence>
<dbReference type="EMBL" id="BSKO01000001">
    <property type="protein sequence ID" value="GLO66095.1"/>
    <property type="molecule type" value="Genomic_DNA"/>
</dbReference>
<dbReference type="InterPro" id="IPR001100">
    <property type="entry name" value="Pyr_nuc-diS_OxRdtase"/>
</dbReference>
<feature type="domain" description="FAD/NAD(P)-binding" evidence="6">
    <location>
        <begin position="6"/>
        <end position="309"/>
    </location>
</feature>
<evidence type="ECO:0000259" key="6">
    <source>
        <dbReference type="Pfam" id="PF07992"/>
    </source>
</evidence>
<dbReference type="PRINTS" id="PR00368">
    <property type="entry name" value="FADPNR"/>
</dbReference>
<dbReference type="Pfam" id="PF07992">
    <property type="entry name" value="Pyr_redox_2"/>
    <property type="match status" value="1"/>
</dbReference>
<comment type="similarity">
    <text evidence="2">Belongs to the class-I pyridine nucleotide-disulfide oxidoreductase family.</text>
</comment>
<evidence type="ECO:0000256" key="4">
    <source>
        <dbReference type="ARBA" id="ARBA00022827"/>
    </source>
</evidence>
<dbReference type="Gene3D" id="3.50.50.60">
    <property type="entry name" value="FAD/NAD(P)-binding domain"/>
    <property type="match status" value="2"/>
</dbReference>
<dbReference type="PANTHER" id="PTHR43014">
    <property type="entry name" value="MERCURIC REDUCTASE"/>
    <property type="match status" value="1"/>
</dbReference>
<name>A0ABQ5TI10_9BACI</name>
<dbReference type="RefSeq" id="WP_215063956.1">
    <property type="nucleotide sequence ID" value="NZ_BSKO01000001.1"/>
</dbReference>
<dbReference type="InterPro" id="IPR023753">
    <property type="entry name" value="FAD/NAD-binding_dom"/>
</dbReference>
<evidence type="ECO:0000313" key="8">
    <source>
        <dbReference type="Proteomes" id="UP001275436"/>
    </source>
</evidence>
<dbReference type="PIRSF" id="PIRSF000350">
    <property type="entry name" value="Mercury_reductase_MerA"/>
    <property type="match status" value="1"/>
</dbReference>